<dbReference type="InterPro" id="IPR003594">
    <property type="entry name" value="HATPase_dom"/>
</dbReference>
<dbReference type="SUPFAM" id="SSF55781">
    <property type="entry name" value="GAF domain-like"/>
    <property type="match status" value="1"/>
</dbReference>
<dbReference type="InterPro" id="IPR005467">
    <property type="entry name" value="His_kinase_dom"/>
</dbReference>
<feature type="region of interest" description="Disordered" evidence="3">
    <location>
        <begin position="216"/>
        <end position="305"/>
    </location>
</feature>
<dbReference type="InterPro" id="IPR036890">
    <property type="entry name" value="HATPase_C_sf"/>
</dbReference>
<dbReference type="PROSITE" id="PS50110">
    <property type="entry name" value="RESPONSE_REGULATORY"/>
    <property type="match status" value="1"/>
</dbReference>
<dbReference type="PROSITE" id="PS50109">
    <property type="entry name" value="HIS_KIN"/>
    <property type="match status" value="1"/>
</dbReference>
<dbReference type="SMART" id="SM00388">
    <property type="entry name" value="HisKA"/>
    <property type="match status" value="1"/>
</dbReference>
<dbReference type="EMBL" id="KV878979">
    <property type="protein sequence ID" value="OJJ98684.1"/>
    <property type="molecule type" value="Genomic_DNA"/>
</dbReference>
<dbReference type="InterPro" id="IPR050956">
    <property type="entry name" value="2C_system_His_kinase"/>
</dbReference>
<dbReference type="VEuPathDB" id="FungiDB:ASPACDRAFT_79496"/>
<keyword evidence="1 2" id="KW-0597">Phosphoprotein</keyword>
<evidence type="ECO:0000259" key="4">
    <source>
        <dbReference type="PROSITE" id="PS50109"/>
    </source>
</evidence>
<feature type="compositionally biased region" description="Polar residues" evidence="3">
    <location>
        <begin position="250"/>
        <end position="276"/>
    </location>
</feature>
<organism evidence="6 7">
    <name type="scientific">Aspergillus aculeatus (strain ATCC 16872 / CBS 172.66 / WB 5094)</name>
    <dbReference type="NCBI Taxonomy" id="690307"/>
    <lineage>
        <taxon>Eukaryota</taxon>
        <taxon>Fungi</taxon>
        <taxon>Dikarya</taxon>
        <taxon>Ascomycota</taxon>
        <taxon>Pezizomycotina</taxon>
        <taxon>Eurotiomycetes</taxon>
        <taxon>Eurotiomycetidae</taxon>
        <taxon>Eurotiales</taxon>
        <taxon>Aspergillaceae</taxon>
        <taxon>Aspergillus</taxon>
        <taxon>Aspergillus subgen. Circumdati</taxon>
    </lineage>
</organism>
<accession>A0A1L9WRB3</accession>
<dbReference type="SMART" id="SM00448">
    <property type="entry name" value="REC"/>
    <property type="match status" value="1"/>
</dbReference>
<evidence type="ECO:0000259" key="5">
    <source>
        <dbReference type="PROSITE" id="PS50110"/>
    </source>
</evidence>
<dbReference type="InterPro" id="IPR004358">
    <property type="entry name" value="Sig_transdc_His_kin-like_C"/>
</dbReference>
<dbReference type="Pfam" id="PF02518">
    <property type="entry name" value="HATPase_c"/>
    <property type="match status" value="1"/>
</dbReference>
<dbReference type="Proteomes" id="UP000184546">
    <property type="component" value="Unassembled WGS sequence"/>
</dbReference>
<dbReference type="Pfam" id="PF00072">
    <property type="entry name" value="Response_reg"/>
    <property type="match status" value="1"/>
</dbReference>
<dbReference type="CDD" id="cd00082">
    <property type="entry name" value="HisKA"/>
    <property type="match status" value="1"/>
</dbReference>
<dbReference type="SUPFAM" id="SSF52172">
    <property type="entry name" value="CheY-like"/>
    <property type="match status" value="1"/>
</dbReference>
<dbReference type="PANTHER" id="PTHR43719">
    <property type="entry name" value="TWO-COMPONENT HISTIDINE KINASE"/>
    <property type="match status" value="1"/>
</dbReference>
<feature type="modified residue" description="4-aspartylphosphate" evidence="2">
    <location>
        <position position="1059"/>
    </location>
</feature>
<dbReference type="InterPro" id="IPR001789">
    <property type="entry name" value="Sig_transdc_resp-reg_receiver"/>
</dbReference>
<proteinExistence type="predicted"/>
<evidence type="ECO:0000256" key="1">
    <source>
        <dbReference type="ARBA" id="ARBA00022553"/>
    </source>
</evidence>
<dbReference type="InterPro" id="IPR003661">
    <property type="entry name" value="HisK_dim/P_dom"/>
</dbReference>
<evidence type="ECO:0000313" key="7">
    <source>
        <dbReference type="Proteomes" id="UP000184546"/>
    </source>
</evidence>
<feature type="domain" description="Histidine kinase" evidence="4">
    <location>
        <begin position="542"/>
        <end position="803"/>
    </location>
</feature>
<dbReference type="PANTHER" id="PTHR43719:SF11">
    <property type="entry name" value="HISTIDINE KINASE_RESPONSE REGULATOR, PUTATIVE-RELATED"/>
    <property type="match status" value="1"/>
</dbReference>
<dbReference type="Gene3D" id="3.30.565.10">
    <property type="entry name" value="Histidine kinase-like ATPase, C-terminal domain"/>
    <property type="match status" value="1"/>
</dbReference>
<gene>
    <name evidence="6" type="ORF">ASPACDRAFT_79496</name>
</gene>
<evidence type="ECO:0000256" key="3">
    <source>
        <dbReference type="SAM" id="MobiDB-lite"/>
    </source>
</evidence>
<dbReference type="InterPro" id="IPR036097">
    <property type="entry name" value="HisK_dim/P_sf"/>
</dbReference>
<dbReference type="SUPFAM" id="SSF47384">
    <property type="entry name" value="Homodimeric domain of signal transducing histidine kinase"/>
    <property type="match status" value="1"/>
</dbReference>
<feature type="region of interest" description="Disordered" evidence="3">
    <location>
        <begin position="1"/>
        <end position="45"/>
    </location>
</feature>
<dbReference type="OrthoDB" id="303614at2759"/>
<evidence type="ECO:0000313" key="6">
    <source>
        <dbReference type="EMBL" id="OJJ98684.1"/>
    </source>
</evidence>
<dbReference type="OMA" id="KIGCSYE"/>
<keyword evidence="7" id="KW-1185">Reference proteome</keyword>
<dbReference type="FunFam" id="1.10.287.130:FF:000023">
    <property type="entry name" value="Sensor histidine kinase/response regulator, putative"/>
    <property type="match status" value="1"/>
</dbReference>
<dbReference type="GeneID" id="30979234"/>
<dbReference type="GO" id="GO:0000155">
    <property type="term" value="F:phosphorelay sensor kinase activity"/>
    <property type="evidence" value="ECO:0007669"/>
    <property type="project" value="InterPro"/>
</dbReference>
<dbReference type="SUPFAM" id="SSF55874">
    <property type="entry name" value="ATPase domain of HSP90 chaperone/DNA topoisomerase II/histidine kinase"/>
    <property type="match status" value="1"/>
</dbReference>
<name>A0A1L9WRB3_ASPA1</name>
<protein>
    <recommendedName>
        <fullName evidence="8">Histidine kinase</fullName>
    </recommendedName>
</protein>
<dbReference type="CDD" id="cd17546">
    <property type="entry name" value="REC_hyHK_CKI1_RcsC-like"/>
    <property type="match status" value="1"/>
</dbReference>
<feature type="domain" description="Response regulatory" evidence="5">
    <location>
        <begin position="1008"/>
        <end position="1128"/>
    </location>
</feature>
<sequence length="1128" mass="123113">MAPDQTKVFSFQAIDRTDGLPQPLSASSPADEPDSSSKPRPPPDSTLTALSRLGVLQLNCKCAFVASIENGQTHIIAEAGSSVLGDNETSALGLMTLGLRSDEEVISHSHHPPKDASTIIRDISVQTDVKSHAFLQQHPRARFYVEVPVCSSSGEVIGTYGAVDTQAWPSFGEAELAGLHEISNSVAHHLETVRTARRQLQADRLLTGLTAFSQGQASTQNADWSSRRKSIASNRNSPRSLDVPDIARLSVSSTATREVSPSSGRQPGNAQDSSFFQRRPSGTPKAASPWEQSQNPRKRSDDTNKLVIVPEYTATSEKTSQLFTRASALLQECMELDGVIFVDASRTNSRSSSTASVGDWDMLSRDSDLGMSSRSPSLSSHGQWAERSCETLGLATSDRVSEGTANSLRPALTEGLFHDLFNACPYGEIFNPPQSINLSPLNSLNRRNSQSRKESDVTLRQSVETRLAQTYPEARSFIFLPLWNWNKSRWLAGTLIWTCDEERLFDQDDLHFLKVFGDSVICKYCQIDWTATEKSKSDLLSSVSHELRSPLHGMLTSTELLQSTGLESAQQDMVTMIETCGLTLLDTVNHLLDFTKINNLTLVHKKAGANGSALDNLMTDFDLDTLIEDVADSLYVGHRSLINASKIAGRYLQTGTSMTSGAAKTNNPDDLSVIIQIEDLGSWNIQSLSGGWRRIVMNILGNAFKFTRSGYIEISLAKKVHRDVGSKKVFVHFSVKDTGSGIAPEFLEHQLFTPFAQENILTEGVGLGLSVVNQVVTYLGGEVEVKSTVGVGTQVDVYVPLDFVAETFAPSEPIPSSITRVSLVGLNAYADLRQAPDGLLRPEAKRKLALRSALSNVLLSQPGWMLSFADSIDKASGDIGVIEESALKALHEKGATQLKFNTVIVIGEQGVSIPPDLTIEGADVIYIPQPIGPRKIIQALQRINEARPQAPLAEQDYIIGPFSGAQRGRSLSDAFALAKGSESPPVVRENMSDFAPDMSRKSKQNDLHVLIVDDNDINVKVLTTFMRKIGCSYETATDGLVALEKFKASTKHFDYILMDISMPVMDGIESSSKMREFEEENSRPRTAIMAVTGVASSEMQQQAFAAGIDDYLVKPLSLHDLKRIMNIA</sequence>
<dbReference type="AlphaFoldDB" id="A0A1L9WRB3"/>
<dbReference type="PRINTS" id="PR00344">
    <property type="entry name" value="BCTRLSENSOR"/>
</dbReference>
<evidence type="ECO:0000256" key="2">
    <source>
        <dbReference type="PROSITE-ProRule" id="PRU00169"/>
    </source>
</evidence>
<dbReference type="Gene3D" id="3.40.50.2300">
    <property type="match status" value="1"/>
</dbReference>
<dbReference type="InterPro" id="IPR011006">
    <property type="entry name" value="CheY-like_superfamily"/>
</dbReference>
<dbReference type="STRING" id="690307.A0A1L9WRB3"/>
<reference evidence="7" key="1">
    <citation type="journal article" date="2017" name="Genome Biol.">
        <title>Comparative genomics reveals high biological diversity and specific adaptations in the industrially and medically important fungal genus Aspergillus.</title>
        <authorList>
            <person name="de Vries R.P."/>
            <person name="Riley R."/>
            <person name="Wiebenga A."/>
            <person name="Aguilar-Osorio G."/>
            <person name="Amillis S."/>
            <person name="Uchima C.A."/>
            <person name="Anderluh G."/>
            <person name="Asadollahi M."/>
            <person name="Askin M."/>
            <person name="Barry K."/>
            <person name="Battaglia E."/>
            <person name="Bayram O."/>
            <person name="Benocci T."/>
            <person name="Braus-Stromeyer S.A."/>
            <person name="Caldana C."/>
            <person name="Canovas D."/>
            <person name="Cerqueira G.C."/>
            <person name="Chen F."/>
            <person name="Chen W."/>
            <person name="Choi C."/>
            <person name="Clum A."/>
            <person name="Dos Santos R.A."/>
            <person name="Damasio A.R."/>
            <person name="Diallinas G."/>
            <person name="Emri T."/>
            <person name="Fekete E."/>
            <person name="Flipphi M."/>
            <person name="Freyberg S."/>
            <person name="Gallo A."/>
            <person name="Gournas C."/>
            <person name="Habgood R."/>
            <person name="Hainaut M."/>
            <person name="Harispe M.L."/>
            <person name="Henrissat B."/>
            <person name="Hilden K.S."/>
            <person name="Hope R."/>
            <person name="Hossain A."/>
            <person name="Karabika E."/>
            <person name="Karaffa L."/>
            <person name="Karanyi Z."/>
            <person name="Krasevec N."/>
            <person name="Kuo A."/>
            <person name="Kusch H."/>
            <person name="LaButti K."/>
            <person name="Lagendijk E.L."/>
            <person name="Lapidus A."/>
            <person name="Levasseur A."/>
            <person name="Lindquist E."/>
            <person name="Lipzen A."/>
            <person name="Logrieco A.F."/>
            <person name="MacCabe A."/>
            <person name="Maekelae M.R."/>
            <person name="Malavazi I."/>
            <person name="Melin P."/>
            <person name="Meyer V."/>
            <person name="Mielnichuk N."/>
            <person name="Miskei M."/>
            <person name="Molnar A.P."/>
            <person name="Mule G."/>
            <person name="Ngan C.Y."/>
            <person name="Orejas M."/>
            <person name="Orosz E."/>
            <person name="Ouedraogo J.P."/>
            <person name="Overkamp K.M."/>
            <person name="Park H.-S."/>
            <person name="Perrone G."/>
            <person name="Piumi F."/>
            <person name="Punt P.J."/>
            <person name="Ram A.F."/>
            <person name="Ramon A."/>
            <person name="Rauscher S."/>
            <person name="Record E."/>
            <person name="Riano-Pachon D.M."/>
            <person name="Robert V."/>
            <person name="Roehrig J."/>
            <person name="Ruller R."/>
            <person name="Salamov A."/>
            <person name="Salih N.S."/>
            <person name="Samson R.A."/>
            <person name="Sandor E."/>
            <person name="Sanguinetti M."/>
            <person name="Schuetze T."/>
            <person name="Sepcic K."/>
            <person name="Shelest E."/>
            <person name="Sherlock G."/>
            <person name="Sophianopoulou V."/>
            <person name="Squina F.M."/>
            <person name="Sun H."/>
            <person name="Susca A."/>
            <person name="Todd R.B."/>
            <person name="Tsang A."/>
            <person name="Unkles S.E."/>
            <person name="van de Wiele N."/>
            <person name="van Rossen-Uffink D."/>
            <person name="Oliveira J.V."/>
            <person name="Vesth T.C."/>
            <person name="Visser J."/>
            <person name="Yu J.-H."/>
            <person name="Zhou M."/>
            <person name="Andersen M.R."/>
            <person name="Archer D.B."/>
            <person name="Baker S.E."/>
            <person name="Benoit I."/>
            <person name="Brakhage A.A."/>
            <person name="Braus G.H."/>
            <person name="Fischer R."/>
            <person name="Frisvad J.C."/>
            <person name="Goldman G.H."/>
            <person name="Houbraken J."/>
            <person name="Oakley B."/>
            <person name="Pocsi I."/>
            <person name="Scazzocchio C."/>
            <person name="Seiboth B."/>
            <person name="vanKuyk P.A."/>
            <person name="Wortman J."/>
            <person name="Dyer P.S."/>
            <person name="Grigoriev I.V."/>
        </authorList>
    </citation>
    <scope>NUCLEOTIDE SEQUENCE [LARGE SCALE GENOMIC DNA]</scope>
    <source>
        <strain evidence="7">ATCC 16872 / CBS 172.66 / WB 5094</strain>
    </source>
</reference>
<dbReference type="RefSeq" id="XP_020055024.1">
    <property type="nucleotide sequence ID" value="XM_020205420.1"/>
</dbReference>
<dbReference type="Gene3D" id="1.10.287.130">
    <property type="match status" value="1"/>
</dbReference>
<evidence type="ECO:0008006" key="8">
    <source>
        <dbReference type="Google" id="ProtNLM"/>
    </source>
</evidence>
<dbReference type="SMART" id="SM00387">
    <property type="entry name" value="HATPase_c"/>
    <property type="match status" value="1"/>
</dbReference>
<dbReference type="Pfam" id="PF00512">
    <property type="entry name" value="HisKA"/>
    <property type="match status" value="1"/>
</dbReference>